<evidence type="ECO:0000256" key="28">
    <source>
        <dbReference type="ARBA" id="ARBA00023273"/>
    </source>
</evidence>
<dbReference type="Proteomes" id="UP001152798">
    <property type="component" value="Chromosome 6"/>
</dbReference>
<evidence type="ECO:0000256" key="22">
    <source>
        <dbReference type="ARBA" id="ARBA00022853"/>
    </source>
</evidence>
<dbReference type="GO" id="GO:0030425">
    <property type="term" value="C:dendrite"/>
    <property type="evidence" value="ECO:0007669"/>
    <property type="project" value="UniProtKB-SubCell"/>
</dbReference>
<keyword evidence="38" id="KW-1185">Reference proteome</keyword>
<dbReference type="EMBL" id="OV725082">
    <property type="protein sequence ID" value="CAH1406052.1"/>
    <property type="molecule type" value="Genomic_DNA"/>
</dbReference>
<gene>
    <name evidence="37" type="ORF">NEZAVI_LOCUS14086</name>
</gene>
<dbReference type="PANTHER" id="PTHR10625">
    <property type="entry name" value="HISTONE DEACETYLASE HDAC1-RELATED"/>
    <property type="match status" value="1"/>
</dbReference>
<evidence type="ECO:0000256" key="2">
    <source>
        <dbReference type="ARBA" id="ARBA00004120"/>
    </source>
</evidence>
<evidence type="ECO:0000256" key="34">
    <source>
        <dbReference type="PROSITE-ProRule" id="PRU00502"/>
    </source>
</evidence>
<dbReference type="InterPro" id="IPR000286">
    <property type="entry name" value="HDACs"/>
</dbReference>
<dbReference type="GO" id="GO:0030424">
    <property type="term" value="C:axon"/>
    <property type="evidence" value="ECO:0007669"/>
    <property type="project" value="UniProtKB-SubCell"/>
</dbReference>
<keyword evidence="23" id="KW-0805">Transcription regulation</keyword>
<dbReference type="InterPro" id="IPR023801">
    <property type="entry name" value="His_deacetylse_dom"/>
</dbReference>
<keyword evidence="26" id="KW-0206">Cytoskeleton</keyword>
<sequence>MGHKEMEEPPKKHLKKPSEGPLRRSSRINSQAKPNPVLVAAKKNAQLKMGNKKPVFSFVQDVYQVARDAKEATHIPTGLVYDNKMAEHKCLWDDNYPECPKRLTSIIQRCEDLGLVKRCQLIESRLATEEELLSLHAPGSVSLLKSTRNCIDENHLENISSRYDAIYIHPATYECSLLAAGSAIKLVDEICNKKIQNGMALIRPPGHHAMRSEFNGYCFFNNAALATRHALKLGYKRVLIVDWDVHHGQGTQQMFYNDPRVIYFSIHRYEHGSFWPNLRESDFDFVGEGTGRGFNFNVPINSIGMGNADYLAVFHQVLLPVAYEFQPELVVVSAGYDAALGCPEFEPELIVVSAGYDSAIGDEKGEMELTPAVYAHLISYLMPLASGRVAVILEGGYCIKSLSECAALTLRALIGDPVPSLGSLNPPSKSMVETISNVIYSHKDVWKCFRDYPTYSIYEAASEDEKRHLPRILYKHNVVQTDKYPTRDCYPIQSAELVSRLNSRLDLLINSTKLFSPRHKVCFVYDTKMMDHKNYEDRDHIEKPARISAIYKFHDEYGLLSRLHVLKSRPVTEEEIRYVHSKSHVNDMMNISSMSTFQLNEKQQVYHSVYLHQDTYKAACLAAGSLLQVVDSVLQGESGTGVAVVRPPGHHADTDEPCGFCIFNNVAIAAHYALKKYGLKRILILDWDVHHGNGTQEIFFEESSVLYISIHRFDNGSFFPNTGDGAATQVGRGDGEGFTVNIPWNKGNMGNGDYVAAFFQVVLPIAYQFDPELVLVSAGFDAAIGDPLGGCKVTPECFGHMTSWLLPLAGGKVILSLEGGYNIHSISYSMTMCTKALLGDPLPSLKEGSVPCTSASESIREVISAHSRYWSSLCFDAALPVENVLTERKQKKGNNATNVQNQKNADTLAREVRDLSLGEEELEEAIDGNEEGNNKRDNNESGSSGGRPNKPGSSSTSSGATSRPTLTEFLSEHLQALQNEEMFAVVPLKTCPHLPEVAPVPNGVLDVSTPCSTCGDPTENWVCLTCYSVECGRYVNGHMMEHNGSTNHPLTLSFSDLSVWCYPCQNYIDNQILYAAKNAAHISKFGTDLEWTYHDQPVSVFHLNH</sequence>
<keyword evidence="25" id="KW-0009">Actin-binding</keyword>
<comment type="catalytic activity">
    <reaction evidence="31">
        <text>N(6)-acetyl-L-lysyl-[alpha-tubulin] + H2O = L-lysyl-[alpha-tubulin] + acetate</text>
        <dbReference type="Rhea" id="RHEA:21548"/>
        <dbReference type="Rhea" id="RHEA-COMP:11278"/>
        <dbReference type="Rhea" id="RHEA-COMP:11279"/>
        <dbReference type="ChEBI" id="CHEBI:15377"/>
        <dbReference type="ChEBI" id="CHEBI:29969"/>
        <dbReference type="ChEBI" id="CHEBI:30089"/>
        <dbReference type="ChEBI" id="CHEBI:61930"/>
    </reaction>
    <physiologicalReaction direction="left-to-right" evidence="31">
        <dbReference type="Rhea" id="RHEA:21549"/>
    </physiologicalReaction>
</comment>
<evidence type="ECO:0000256" key="4">
    <source>
        <dbReference type="ARBA" id="ARBA00004279"/>
    </source>
</evidence>
<keyword evidence="24" id="KW-0804">Transcription</keyword>
<dbReference type="GO" id="GO:0003779">
    <property type="term" value="F:actin binding"/>
    <property type="evidence" value="ECO:0007669"/>
    <property type="project" value="UniProtKB-KW"/>
</dbReference>
<evidence type="ECO:0000256" key="18">
    <source>
        <dbReference type="ARBA" id="ARBA00022786"/>
    </source>
</evidence>
<dbReference type="OrthoDB" id="424012at2759"/>
<evidence type="ECO:0000256" key="11">
    <source>
        <dbReference type="ARBA" id="ARBA00022490"/>
    </source>
</evidence>
<evidence type="ECO:0000256" key="13">
    <source>
        <dbReference type="ARBA" id="ARBA00022553"/>
    </source>
</evidence>
<proteinExistence type="inferred from homology"/>
<evidence type="ECO:0000256" key="14">
    <source>
        <dbReference type="ARBA" id="ARBA00022679"/>
    </source>
</evidence>
<evidence type="ECO:0000256" key="16">
    <source>
        <dbReference type="ARBA" id="ARBA00022737"/>
    </source>
</evidence>
<dbReference type="Gene3D" id="3.40.800.20">
    <property type="entry name" value="Histone deacetylase domain"/>
    <property type="match status" value="3"/>
</dbReference>
<keyword evidence="27" id="KW-0539">Nucleus</keyword>
<keyword evidence="22" id="KW-0156">Chromatin regulator</keyword>
<name>A0A9P0HQX7_NEZVI</name>
<dbReference type="GO" id="GO:0032886">
    <property type="term" value="P:regulation of microtubule-based process"/>
    <property type="evidence" value="ECO:0007669"/>
    <property type="project" value="UniProtKB-ARBA"/>
</dbReference>
<feature type="region of interest" description="Disordered" evidence="35">
    <location>
        <begin position="1"/>
        <end position="34"/>
    </location>
</feature>
<evidence type="ECO:0000256" key="9">
    <source>
        <dbReference type="ARBA" id="ARBA00007738"/>
    </source>
</evidence>
<evidence type="ECO:0000256" key="23">
    <source>
        <dbReference type="ARBA" id="ARBA00023015"/>
    </source>
</evidence>
<dbReference type="GO" id="GO:0005813">
    <property type="term" value="C:centrosome"/>
    <property type="evidence" value="ECO:0007669"/>
    <property type="project" value="UniProtKB-SubCell"/>
</dbReference>
<evidence type="ECO:0000256" key="1">
    <source>
        <dbReference type="ARBA" id="ARBA00001947"/>
    </source>
</evidence>
<keyword evidence="20" id="KW-0862">Zinc</keyword>
<dbReference type="GO" id="GO:0051129">
    <property type="term" value="P:negative regulation of cellular component organization"/>
    <property type="evidence" value="ECO:0007669"/>
    <property type="project" value="UniProtKB-ARBA"/>
</dbReference>
<dbReference type="FunFam" id="3.40.800.20:FF:000005">
    <property type="entry name" value="histone deacetylase 6"/>
    <property type="match status" value="1"/>
</dbReference>
<dbReference type="SUPFAM" id="SSF52768">
    <property type="entry name" value="Arginase/deacetylase"/>
    <property type="match status" value="3"/>
</dbReference>
<evidence type="ECO:0000256" key="24">
    <source>
        <dbReference type="ARBA" id="ARBA00023163"/>
    </source>
</evidence>
<feature type="compositionally biased region" description="Low complexity" evidence="35">
    <location>
        <begin position="952"/>
        <end position="962"/>
    </location>
</feature>
<dbReference type="Pfam" id="PF02148">
    <property type="entry name" value="zf-UBP"/>
    <property type="match status" value="1"/>
</dbReference>
<dbReference type="GO" id="GO:0141221">
    <property type="term" value="F:histone deacetylase activity, hydrolytic mechanism"/>
    <property type="evidence" value="ECO:0007669"/>
    <property type="project" value="UniProtKB-EC"/>
</dbReference>
<evidence type="ECO:0000256" key="12">
    <source>
        <dbReference type="ARBA" id="ARBA00022491"/>
    </source>
</evidence>
<dbReference type="CDD" id="cd10002">
    <property type="entry name" value="HDAC10_HDAC6-dom1"/>
    <property type="match status" value="1"/>
</dbReference>
<comment type="cofactor">
    <cofactor evidence="1">
        <name>Zn(2+)</name>
        <dbReference type="ChEBI" id="CHEBI:29105"/>
    </cofactor>
</comment>
<evidence type="ECO:0000256" key="20">
    <source>
        <dbReference type="ARBA" id="ARBA00022833"/>
    </source>
</evidence>
<feature type="domain" description="UBP-type" evidence="36">
    <location>
        <begin position="989"/>
        <end position="1089"/>
    </location>
</feature>
<dbReference type="GO" id="GO:0000118">
    <property type="term" value="C:histone deacetylase complex"/>
    <property type="evidence" value="ECO:0007669"/>
    <property type="project" value="TreeGrafter"/>
</dbReference>
<keyword evidence="13" id="KW-0597">Phosphoprotein</keyword>
<keyword evidence="14" id="KW-0808">Transferase</keyword>
<dbReference type="InterPro" id="IPR037138">
    <property type="entry name" value="His_deacetylse_dom_sf"/>
</dbReference>
<reference evidence="37" key="1">
    <citation type="submission" date="2022-01" db="EMBL/GenBank/DDBJ databases">
        <authorList>
            <person name="King R."/>
        </authorList>
    </citation>
    <scope>NUCLEOTIDE SEQUENCE</scope>
</reference>
<comment type="pathway">
    <text evidence="8">Protein modification; protein ubiquitination.</text>
</comment>
<feature type="region of interest" description="Disordered" evidence="35">
    <location>
        <begin position="924"/>
        <end position="963"/>
    </location>
</feature>
<dbReference type="InterPro" id="IPR023696">
    <property type="entry name" value="Ureohydrolase_dom_sf"/>
</dbReference>
<evidence type="ECO:0000256" key="5">
    <source>
        <dbReference type="ARBA" id="ARBA00004300"/>
    </source>
</evidence>
<evidence type="ECO:0000256" key="25">
    <source>
        <dbReference type="ARBA" id="ARBA00023203"/>
    </source>
</evidence>
<comment type="subcellular location">
    <subcellularLocation>
        <location evidence="7">Cell projection</location>
        <location evidence="7">Axon</location>
    </subcellularLocation>
    <subcellularLocation>
        <location evidence="4">Cell projection</location>
        <location evidence="4">Dendrite</location>
    </subcellularLocation>
    <subcellularLocation>
        <location evidence="2">Cytoplasm</location>
        <location evidence="2">Cytoskeleton</location>
        <location evidence="2">Cilium basal body</location>
    </subcellularLocation>
    <subcellularLocation>
        <location evidence="5">Cytoplasm</location>
        <location evidence="5">Cytoskeleton</location>
        <location evidence="5">Microtubule organizing center</location>
        <location evidence="5">Centrosome</location>
    </subcellularLocation>
    <subcellularLocation>
        <location evidence="3">Nucleus</location>
    </subcellularLocation>
    <subcellularLocation>
        <location evidence="6">Perikaryon</location>
    </subcellularLocation>
</comment>
<dbReference type="GO" id="GO:0006950">
    <property type="term" value="P:response to stress"/>
    <property type="evidence" value="ECO:0007669"/>
    <property type="project" value="UniProtKB-ARBA"/>
</dbReference>
<evidence type="ECO:0000256" key="3">
    <source>
        <dbReference type="ARBA" id="ARBA00004123"/>
    </source>
</evidence>
<evidence type="ECO:0000256" key="10">
    <source>
        <dbReference type="ARBA" id="ARBA00022481"/>
    </source>
</evidence>
<evidence type="ECO:0000313" key="38">
    <source>
        <dbReference type="Proteomes" id="UP001152798"/>
    </source>
</evidence>
<keyword evidence="11" id="KW-0963">Cytoplasm</keyword>
<protein>
    <recommendedName>
        <fullName evidence="32">Protein deacetylase HDAC6</fullName>
    </recommendedName>
    <alternativeName>
        <fullName evidence="33">Tubulin-lysine deacetylase HDAC6</fullName>
    </alternativeName>
</protein>
<organism evidence="37 38">
    <name type="scientific">Nezara viridula</name>
    <name type="common">Southern green stink bug</name>
    <name type="synonym">Cimex viridulus</name>
    <dbReference type="NCBI Taxonomy" id="85310"/>
    <lineage>
        <taxon>Eukaryota</taxon>
        <taxon>Metazoa</taxon>
        <taxon>Ecdysozoa</taxon>
        <taxon>Arthropoda</taxon>
        <taxon>Hexapoda</taxon>
        <taxon>Insecta</taxon>
        <taxon>Pterygota</taxon>
        <taxon>Neoptera</taxon>
        <taxon>Paraneoptera</taxon>
        <taxon>Hemiptera</taxon>
        <taxon>Heteroptera</taxon>
        <taxon>Panheteroptera</taxon>
        <taxon>Pentatomomorpha</taxon>
        <taxon>Pentatomoidea</taxon>
        <taxon>Pentatomidae</taxon>
        <taxon>Pentatominae</taxon>
        <taxon>Nezara</taxon>
    </lineage>
</organism>
<keyword evidence="18" id="KW-0833">Ubl conjugation pathway</keyword>
<feature type="compositionally biased region" description="Basic and acidic residues" evidence="35">
    <location>
        <begin position="1"/>
        <end position="22"/>
    </location>
</feature>
<evidence type="ECO:0000256" key="35">
    <source>
        <dbReference type="SAM" id="MobiDB-lite"/>
    </source>
</evidence>
<evidence type="ECO:0000256" key="19">
    <source>
        <dbReference type="ARBA" id="ARBA00022801"/>
    </source>
</evidence>
<accession>A0A9P0HQX7</accession>
<dbReference type="GO" id="GO:0016740">
    <property type="term" value="F:transferase activity"/>
    <property type="evidence" value="ECO:0007669"/>
    <property type="project" value="UniProtKB-KW"/>
</dbReference>
<keyword evidence="10" id="KW-0488">Methylation</keyword>
<evidence type="ECO:0000256" key="32">
    <source>
        <dbReference type="ARBA" id="ARBA00068733"/>
    </source>
</evidence>
<evidence type="ECO:0000259" key="36">
    <source>
        <dbReference type="PROSITE" id="PS50271"/>
    </source>
</evidence>
<keyword evidence="28" id="KW-0966">Cell projection</keyword>
<dbReference type="InterPro" id="IPR001607">
    <property type="entry name" value="Znf_UBP"/>
</dbReference>
<evidence type="ECO:0000256" key="21">
    <source>
        <dbReference type="ARBA" id="ARBA00022843"/>
    </source>
</evidence>
<evidence type="ECO:0000256" key="27">
    <source>
        <dbReference type="ARBA" id="ARBA00023242"/>
    </source>
</evidence>
<dbReference type="FunFam" id="3.30.40.10:FF:000342">
    <property type="entry name" value="Histone deacetylase 6"/>
    <property type="match status" value="1"/>
</dbReference>
<evidence type="ECO:0000256" key="6">
    <source>
        <dbReference type="ARBA" id="ARBA00004484"/>
    </source>
</evidence>
<dbReference type="GO" id="GO:0043204">
    <property type="term" value="C:perikaryon"/>
    <property type="evidence" value="ECO:0007669"/>
    <property type="project" value="UniProtKB-SubCell"/>
</dbReference>
<keyword evidence="21" id="KW-0832">Ubl conjugation</keyword>
<comment type="similarity">
    <text evidence="9">Belongs to the histone deacetylase family. HD type 2 subfamily.</text>
</comment>
<evidence type="ECO:0000256" key="15">
    <source>
        <dbReference type="ARBA" id="ARBA00022723"/>
    </source>
</evidence>
<dbReference type="GO" id="GO:0040029">
    <property type="term" value="P:epigenetic regulation of gene expression"/>
    <property type="evidence" value="ECO:0007669"/>
    <property type="project" value="TreeGrafter"/>
</dbReference>
<dbReference type="PRINTS" id="PR01270">
    <property type="entry name" value="HDASUPER"/>
</dbReference>
<evidence type="ECO:0000256" key="17">
    <source>
        <dbReference type="ARBA" id="ARBA00022771"/>
    </source>
</evidence>
<dbReference type="AlphaFoldDB" id="A0A9P0HQX7"/>
<keyword evidence="12" id="KW-0678">Repressor</keyword>
<evidence type="ECO:0000256" key="8">
    <source>
        <dbReference type="ARBA" id="ARBA00004906"/>
    </source>
</evidence>
<keyword evidence="17 34" id="KW-0863">Zinc-finger</keyword>
<evidence type="ECO:0000256" key="30">
    <source>
        <dbReference type="ARBA" id="ARBA00049136"/>
    </source>
</evidence>
<keyword evidence="19" id="KW-0378">Hydrolase</keyword>
<comment type="catalytic activity">
    <reaction evidence="29">
        <text>N(6)-acetyl-L-lysyl-[histone] + H2O = L-lysyl-[histone] + acetate</text>
        <dbReference type="Rhea" id="RHEA:58196"/>
        <dbReference type="Rhea" id="RHEA-COMP:9845"/>
        <dbReference type="Rhea" id="RHEA-COMP:11338"/>
        <dbReference type="ChEBI" id="CHEBI:15377"/>
        <dbReference type="ChEBI" id="CHEBI:29969"/>
        <dbReference type="ChEBI" id="CHEBI:30089"/>
        <dbReference type="ChEBI" id="CHEBI:61930"/>
        <dbReference type="EC" id="3.5.1.98"/>
    </reaction>
</comment>
<evidence type="ECO:0000256" key="26">
    <source>
        <dbReference type="ARBA" id="ARBA00023212"/>
    </source>
</evidence>
<dbReference type="Gene3D" id="3.30.40.10">
    <property type="entry name" value="Zinc/RING finger domain, C3HC4 (zinc finger)"/>
    <property type="match status" value="1"/>
</dbReference>
<dbReference type="GO" id="GO:0008270">
    <property type="term" value="F:zinc ion binding"/>
    <property type="evidence" value="ECO:0007669"/>
    <property type="project" value="UniProtKB-KW"/>
</dbReference>
<keyword evidence="16" id="KW-0677">Repeat</keyword>
<dbReference type="SMART" id="SM00290">
    <property type="entry name" value="ZnF_UBP"/>
    <property type="match status" value="1"/>
</dbReference>
<evidence type="ECO:0000256" key="29">
    <source>
        <dbReference type="ARBA" id="ARBA00048287"/>
    </source>
</evidence>
<dbReference type="PANTHER" id="PTHR10625:SF38">
    <property type="entry name" value="HISTONE DEACETYLASE 6, ISOFORM G"/>
    <property type="match status" value="1"/>
</dbReference>
<keyword evidence="15" id="KW-0479">Metal-binding</keyword>
<dbReference type="SUPFAM" id="SSF57850">
    <property type="entry name" value="RING/U-box"/>
    <property type="match status" value="1"/>
</dbReference>
<dbReference type="Pfam" id="PF00850">
    <property type="entry name" value="Hist_deacetyl"/>
    <property type="match status" value="3"/>
</dbReference>
<evidence type="ECO:0000256" key="33">
    <source>
        <dbReference type="ARBA" id="ARBA00082852"/>
    </source>
</evidence>
<dbReference type="PROSITE" id="PS50271">
    <property type="entry name" value="ZF_UBP"/>
    <property type="match status" value="1"/>
</dbReference>
<evidence type="ECO:0000313" key="37">
    <source>
        <dbReference type="EMBL" id="CAH1406052.1"/>
    </source>
</evidence>
<dbReference type="GO" id="GO:0051646">
    <property type="term" value="P:mitochondrion localization"/>
    <property type="evidence" value="ECO:0007669"/>
    <property type="project" value="UniProtKB-ARBA"/>
</dbReference>
<dbReference type="InterPro" id="IPR013083">
    <property type="entry name" value="Znf_RING/FYVE/PHD"/>
</dbReference>
<comment type="catalytic activity">
    <reaction evidence="30">
        <text>N(6)-acetyl-L-lysyl-[protein] + H2O = L-lysyl-[protein] + acetate</text>
        <dbReference type="Rhea" id="RHEA:58108"/>
        <dbReference type="Rhea" id="RHEA-COMP:9752"/>
        <dbReference type="Rhea" id="RHEA-COMP:10731"/>
        <dbReference type="ChEBI" id="CHEBI:15377"/>
        <dbReference type="ChEBI" id="CHEBI:29969"/>
        <dbReference type="ChEBI" id="CHEBI:30089"/>
        <dbReference type="ChEBI" id="CHEBI:61930"/>
    </reaction>
    <physiologicalReaction direction="left-to-right" evidence="30">
        <dbReference type="Rhea" id="RHEA:58109"/>
    </physiologicalReaction>
</comment>
<evidence type="ECO:0000256" key="7">
    <source>
        <dbReference type="ARBA" id="ARBA00004489"/>
    </source>
</evidence>
<evidence type="ECO:0000256" key="31">
    <source>
        <dbReference type="ARBA" id="ARBA00050910"/>
    </source>
</evidence>